<accession>A0ABR1J5Q8</accession>
<feature type="compositionally biased region" description="Acidic residues" evidence="1">
    <location>
        <begin position="164"/>
        <end position="175"/>
    </location>
</feature>
<feature type="compositionally biased region" description="Basic residues" evidence="1">
    <location>
        <begin position="230"/>
        <end position="240"/>
    </location>
</feature>
<evidence type="ECO:0000313" key="3">
    <source>
        <dbReference type="Proteomes" id="UP001498398"/>
    </source>
</evidence>
<sequence>MMQTRAAARRSAANATPSRHPPSSTSPSSSSPSSTSRHAHEDEYQHHDGYTHTQPELSTLQLRLQSPFHPPSASSSAKSSIGSPFSTPRVQYATTPSPPPKPDDLLRAVQSKHQHADRVTPAPVSQTHNVMYEPPAAPRRGERGGRSRGAGMRSKDGRLTTVLENEDDHSDEEEGQQNRRSVDGGKYRLRFEELQSESELEETRTHHPPSGYTGPAELQSMHPESGVGRKTLRRRWTLGG</sequence>
<feature type="compositionally biased region" description="Low complexity" evidence="1">
    <location>
        <begin position="71"/>
        <end position="86"/>
    </location>
</feature>
<evidence type="ECO:0000256" key="1">
    <source>
        <dbReference type="SAM" id="MobiDB-lite"/>
    </source>
</evidence>
<keyword evidence="3" id="KW-1185">Reference proteome</keyword>
<name>A0ABR1J5Q8_9AGAR</name>
<evidence type="ECO:0000313" key="2">
    <source>
        <dbReference type="EMBL" id="KAK7451047.1"/>
    </source>
</evidence>
<reference evidence="2 3" key="1">
    <citation type="submission" date="2024-01" db="EMBL/GenBank/DDBJ databases">
        <title>A draft genome for the cacao thread blight pathogen Marasmiellus scandens.</title>
        <authorList>
            <person name="Baruah I.K."/>
            <person name="Leung J."/>
            <person name="Bukari Y."/>
            <person name="Amoako-Attah I."/>
            <person name="Meinhardt L.W."/>
            <person name="Bailey B.A."/>
            <person name="Cohen S.P."/>
        </authorList>
    </citation>
    <scope>NUCLEOTIDE SEQUENCE [LARGE SCALE GENOMIC DNA]</scope>
    <source>
        <strain evidence="2 3">GH-19</strain>
    </source>
</reference>
<comment type="caution">
    <text evidence="2">The sequence shown here is derived from an EMBL/GenBank/DDBJ whole genome shotgun (WGS) entry which is preliminary data.</text>
</comment>
<feature type="compositionally biased region" description="Basic and acidic residues" evidence="1">
    <location>
        <begin position="38"/>
        <end position="50"/>
    </location>
</feature>
<feature type="compositionally biased region" description="Low complexity" evidence="1">
    <location>
        <begin position="1"/>
        <end position="36"/>
    </location>
</feature>
<organism evidence="2 3">
    <name type="scientific">Marasmiellus scandens</name>
    <dbReference type="NCBI Taxonomy" id="2682957"/>
    <lineage>
        <taxon>Eukaryota</taxon>
        <taxon>Fungi</taxon>
        <taxon>Dikarya</taxon>
        <taxon>Basidiomycota</taxon>
        <taxon>Agaricomycotina</taxon>
        <taxon>Agaricomycetes</taxon>
        <taxon>Agaricomycetidae</taxon>
        <taxon>Agaricales</taxon>
        <taxon>Marasmiineae</taxon>
        <taxon>Omphalotaceae</taxon>
        <taxon>Marasmiellus</taxon>
    </lineage>
</organism>
<dbReference type="EMBL" id="JBANRG010000032">
    <property type="protein sequence ID" value="KAK7451047.1"/>
    <property type="molecule type" value="Genomic_DNA"/>
</dbReference>
<proteinExistence type="predicted"/>
<feature type="compositionally biased region" description="Polar residues" evidence="1">
    <location>
        <begin position="51"/>
        <end position="64"/>
    </location>
</feature>
<protein>
    <submittedName>
        <fullName evidence="2">Uncharacterized protein</fullName>
    </submittedName>
</protein>
<feature type="compositionally biased region" description="Basic and acidic residues" evidence="1">
    <location>
        <begin position="176"/>
        <end position="193"/>
    </location>
</feature>
<feature type="region of interest" description="Disordered" evidence="1">
    <location>
        <begin position="1"/>
        <end position="240"/>
    </location>
</feature>
<dbReference type="Proteomes" id="UP001498398">
    <property type="component" value="Unassembled WGS sequence"/>
</dbReference>
<gene>
    <name evidence="2" type="ORF">VKT23_012722</name>
</gene>